<name>A0ABN6X3I5_9MICO</name>
<dbReference type="InterPro" id="IPR004163">
    <property type="entry name" value="CoA_transf_BS"/>
</dbReference>
<dbReference type="InterPro" id="IPR037171">
    <property type="entry name" value="NagB/RpiA_transferase-like"/>
</dbReference>
<dbReference type="PANTHER" id="PTHR13707">
    <property type="entry name" value="KETOACID-COENZYME A TRANSFERASE"/>
    <property type="match status" value="1"/>
</dbReference>
<dbReference type="Proteomes" id="UP001321543">
    <property type="component" value="Chromosome"/>
</dbReference>
<proteinExistence type="inferred from homology"/>
<dbReference type="InterPro" id="IPR004165">
    <property type="entry name" value="CoA_trans_fam_I"/>
</dbReference>
<keyword evidence="5" id="KW-1185">Reference proteome</keyword>
<dbReference type="PROSITE" id="PS01273">
    <property type="entry name" value="COA_TRANSF_1"/>
    <property type="match status" value="1"/>
</dbReference>
<keyword evidence="3" id="KW-1133">Transmembrane helix</keyword>
<dbReference type="Gene3D" id="3.40.1080.10">
    <property type="entry name" value="Glutaconate Coenzyme A-transferase"/>
    <property type="match status" value="1"/>
</dbReference>
<evidence type="ECO:0000313" key="5">
    <source>
        <dbReference type="Proteomes" id="UP001321543"/>
    </source>
</evidence>
<keyword evidence="2" id="KW-0808">Transferase</keyword>
<sequence>MTLVRYVMAKGASDIDGRAGPRTASVVVLVAVAALGLAVGFMESAFGPHLALLIGALVLGLGRAQHPFALLNPACAAHITGADAESSSANNVRCAAKRRAGALLFCSLSERTFAQRTLLRRSVIDKTMSDAAVAVADIPDGATVMIGGFGRAGQPVELIDALIAHGPRDLTIVNNNAGNGETGLAALLARGLVRKIVCSFPRQSDSMVFDRLYRAGEIELELVPQGNLAERIRAAGAGIGAFFSPTGVGTELARGKEERTIDGRRYVLEYPLKADFALISALRGDRWGNLTYRATARNFGPIMATAATTTIAQVDEVVPLGAIDPEHVVTPGMFVDRLVAVGARNWLREGEFIGGVDLEGRPLHADETDVVTEGEKR</sequence>
<evidence type="ECO:0000313" key="4">
    <source>
        <dbReference type="EMBL" id="BDZ39289.1"/>
    </source>
</evidence>
<gene>
    <name evidence="4" type="ORF">GCM10025863_19030</name>
</gene>
<dbReference type="EMBL" id="AP027728">
    <property type="protein sequence ID" value="BDZ39289.1"/>
    <property type="molecule type" value="Genomic_DNA"/>
</dbReference>
<keyword evidence="3" id="KW-0812">Transmembrane</keyword>
<keyword evidence="3" id="KW-0472">Membrane</keyword>
<comment type="similarity">
    <text evidence="1">Belongs to the 3-oxoacid CoA-transferase subunit A family.</text>
</comment>
<organism evidence="4 5">
    <name type="scientific">Microbacterium suwonense</name>
    <dbReference type="NCBI Taxonomy" id="683047"/>
    <lineage>
        <taxon>Bacteria</taxon>
        <taxon>Bacillati</taxon>
        <taxon>Actinomycetota</taxon>
        <taxon>Actinomycetes</taxon>
        <taxon>Micrococcales</taxon>
        <taxon>Microbacteriaceae</taxon>
        <taxon>Microbacterium</taxon>
    </lineage>
</organism>
<dbReference type="PANTHER" id="PTHR13707:SF60">
    <property type="entry name" value="ACETATE COA-TRANSFERASE SUBUNIT ALPHA"/>
    <property type="match status" value="1"/>
</dbReference>
<protein>
    <recommendedName>
        <fullName evidence="6">3-oxoadipate CoA-transferase</fullName>
    </recommendedName>
</protein>
<evidence type="ECO:0008006" key="6">
    <source>
        <dbReference type="Google" id="ProtNLM"/>
    </source>
</evidence>
<accession>A0ABN6X3I5</accession>
<dbReference type="NCBIfam" id="TIGR02429">
    <property type="entry name" value="pcaI_scoA_fam"/>
    <property type="match status" value="1"/>
</dbReference>
<feature type="transmembrane region" description="Helical" evidence="3">
    <location>
        <begin position="21"/>
        <end position="39"/>
    </location>
</feature>
<dbReference type="SMART" id="SM00882">
    <property type="entry name" value="CoA_trans"/>
    <property type="match status" value="1"/>
</dbReference>
<reference evidence="5" key="1">
    <citation type="journal article" date="2019" name="Int. J. Syst. Evol. Microbiol.">
        <title>The Global Catalogue of Microorganisms (GCM) 10K type strain sequencing project: providing services to taxonomists for standard genome sequencing and annotation.</title>
        <authorList>
            <consortium name="The Broad Institute Genomics Platform"/>
            <consortium name="The Broad Institute Genome Sequencing Center for Infectious Disease"/>
            <person name="Wu L."/>
            <person name="Ma J."/>
        </authorList>
    </citation>
    <scope>NUCLEOTIDE SEQUENCE [LARGE SCALE GENOMIC DNA]</scope>
    <source>
        <strain evidence="5">NBRC 106310</strain>
    </source>
</reference>
<evidence type="ECO:0000256" key="1">
    <source>
        <dbReference type="ARBA" id="ARBA00005612"/>
    </source>
</evidence>
<dbReference type="InterPro" id="IPR012792">
    <property type="entry name" value="3-oxoacid_CoA-transf_A"/>
</dbReference>
<evidence type="ECO:0000256" key="2">
    <source>
        <dbReference type="ARBA" id="ARBA00022679"/>
    </source>
</evidence>
<evidence type="ECO:0000256" key="3">
    <source>
        <dbReference type="SAM" id="Phobius"/>
    </source>
</evidence>
<dbReference type="SUPFAM" id="SSF100950">
    <property type="entry name" value="NagB/RpiA/CoA transferase-like"/>
    <property type="match status" value="1"/>
</dbReference>
<dbReference type="Pfam" id="PF01144">
    <property type="entry name" value="CoA_trans"/>
    <property type="match status" value="1"/>
</dbReference>